<sequence>MSFGRLRPKSLTAPLDRRQRWPFALRFAVVLVALHAPSWLAALVLQAPMAEERPLLNLDLLVAASIACLSTGAGGVALLLAWAADFIRAAAKNYHFMSAMDFVDAMRFVDMLNLGSFVSLPMLAIVVGLALCACVVLGQARRMPLLVLPLWVTIVGAAGFDVANGSFHIFGLDKDSRIVKMNFAGSPAWNVWRAEQRNPLASGALVPMQDPVSFTAQREWTLAHPGQTSMLVLVESMGLPKAPEVLDWLRGRLFTQRLSTRWTVRQSDEAFRGTTTSGELRALCGLQGHYSRLDDTLAARCLPQMLAGQGTTSIGIHGFGLRMFDRNQWWPRIGLAPWQWPGRPQAQLPMSCNQAFPGVCDAAVLDLAVAQAQQPARFVYALTLDTHLPLDQDHASPLPADLKARCAASGTPEEACHLVRQLGDVLGTLSQSLVGSRATPFVVVVGDHAPPFGEAANRQAFVADRVPIFVLTPLDAGKR</sequence>
<name>A0ABW7F5N4_9BURK</name>
<evidence type="ECO:0000313" key="4">
    <source>
        <dbReference type="Proteomes" id="UP001606210"/>
    </source>
</evidence>
<evidence type="ECO:0000313" key="3">
    <source>
        <dbReference type="EMBL" id="MFG6431932.1"/>
    </source>
</evidence>
<feature type="domain" description="Sulfatase N-terminal" evidence="2">
    <location>
        <begin position="263"/>
        <end position="457"/>
    </location>
</feature>
<dbReference type="InterPro" id="IPR017850">
    <property type="entry name" value="Alkaline_phosphatase_core_sf"/>
</dbReference>
<dbReference type="Pfam" id="PF00884">
    <property type="entry name" value="Sulfatase"/>
    <property type="match status" value="1"/>
</dbReference>
<dbReference type="SUPFAM" id="SSF53649">
    <property type="entry name" value="Alkaline phosphatase-like"/>
    <property type="match status" value="1"/>
</dbReference>
<dbReference type="RefSeq" id="WP_394481400.1">
    <property type="nucleotide sequence ID" value="NZ_JBIGHV010000007.1"/>
</dbReference>
<feature type="transmembrane region" description="Helical" evidence="1">
    <location>
        <begin position="108"/>
        <end position="138"/>
    </location>
</feature>
<feature type="transmembrane region" description="Helical" evidence="1">
    <location>
        <begin position="21"/>
        <end position="40"/>
    </location>
</feature>
<keyword evidence="1" id="KW-0812">Transmembrane</keyword>
<dbReference type="EMBL" id="JBIGHV010000007">
    <property type="protein sequence ID" value="MFG6431932.1"/>
    <property type="molecule type" value="Genomic_DNA"/>
</dbReference>
<gene>
    <name evidence="3" type="ORF">ACG00Y_18565</name>
</gene>
<protein>
    <submittedName>
        <fullName evidence="3">Sulfatase-like hydrolase/transferase</fullName>
    </submittedName>
</protein>
<evidence type="ECO:0000256" key="1">
    <source>
        <dbReference type="SAM" id="Phobius"/>
    </source>
</evidence>
<feature type="transmembrane region" description="Helical" evidence="1">
    <location>
        <begin position="150"/>
        <end position="172"/>
    </location>
</feature>
<comment type="caution">
    <text evidence="3">The sequence shown here is derived from an EMBL/GenBank/DDBJ whole genome shotgun (WGS) entry which is preliminary data.</text>
</comment>
<accession>A0ABW7F5N4</accession>
<proteinExistence type="predicted"/>
<organism evidence="3 4">
    <name type="scientific">Pelomonas parva</name>
    <dbReference type="NCBI Taxonomy" id="3299032"/>
    <lineage>
        <taxon>Bacteria</taxon>
        <taxon>Pseudomonadati</taxon>
        <taxon>Pseudomonadota</taxon>
        <taxon>Betaproteobacteria</taxon>
        <taxon>Burkholderiales</taxon>
        <taxon>Sphaerotilaceae</taxon>
        <taxon>Roseateles</taxon>
    </lineage>
</organism>
<dbReference type="Proteomes" id="UP001606210">
    <property type="component" value="Unassembled WGS sequence"/>
</dbReference>
<keyword evidence="1" id="KW-1133">Transmembrane helix</keyword>
<dbReference type="Gene3D" id="3.40.720.10">
    <property type="entry name" value="Alkaline Phosphatase, subunit A"/>
    <property type="match status" value="1"/>
</dbReference>
<keyword evidence="4" id="KW-1185">Reference proteome</keyword>
<feature type="transmembrane region" description="Helical" evidence="1">
    <location>
        <begin position="60"/>
        <end position="87"/>
    </location>
</feature>
<reference evidence="3 4" key="1">
    <citation type="submission" date="2024-08" db="EMBL/GenBank/DDBJ databases">
        <authorList>
            <person name="Lu H."/>
        </authorList>
    </citation>
    <scope>NUCLEOTIDE SEQUENCE [LARGE SCALE GENOMIC DNA]</scope>
    <source>
        <strain evidence="3 4">LYH14W</strain>
    </source>
</reference>
<evidence type="ECO:0000259" key="2">
    <source>
        <dbReference type="Pfam" id="PF00884"/>
    </source>
</evidence>
<dbReference type="InterPro" id="IPR000917">
    <property type="entry name" value="Sulfatase_N"/>
</dbReference>
<keyword evidence="1" id="KW-0472">Membrane</keyword>